<evidence type="ECO:0000313" key="2">
    <source>
        <dbReference type="EMBL" id="KAJ6829440.1"/>
    </source>
</evidence>
<feature type="compositionally biased region" description="Polar residues" evidence="1">
    <location>
        <begin position="1"/>
        <end position="11"/>
    </location>
</feature>
<dbReference type="AlphaFoldDB" id="A0AAX6GL75"/>
<name>A0AAX6GL75_IRIPA</name>
<feature type="region of interest" description="Disordered" evidence="1">
    <location>
        <begin position="1"/>
        <end position="38"/>
    </location>
</feature>
<organism evidence="2 4">
    <name type="scientific">Iris pallida</name>
    <name type="common">Sweet iris</name>
    <dbReference type="NCBI Taxonomy" id="29817"/>
    <lineage>
        <taxon>Eukaryota</taxon>
        <taxon>Viridiplantae</taxon>
        <taxon>Streptophyta</taxon>
        <taxon>Embryophyta</taxon>
        <taxon>Tracheophyta</taxon>
        <taxon>Spermatophyta</taxon>
        <taxon>Magnoliopsida</taxon>
        <taxon>Liliopsida</taxon>
        <taxon>Asparagales</taxon>
        <taxon>Iridaceae</taxon>
        <taxon>Iridoideae</taxon>
        <taxon>Irideae</taxon>
        <taxon>Iris</taxon>
    </lineage>
</organism>
<dbReference type="EMBL" id="JANAVB010015562">
    <property type="protein sequence ID" value="KAJ6833049.1"/>
    <property type="molecule type" value="Genomic_DNA"/>
</dbReference>
<sequence length="106" mass="11529">MTQSGDTTAQQIDDDKAIGDVFPGSKRRRLPGDRMTLPPPSIKVSELIDPILYRSRRATLDMTVVHCDPSSTQINALEFGSSSTNRLKSLPRISCVVVNSSPTTAI</sequence>
<dbReference type="Proteomes" id="UP001140949">
    <property type="component" value="Unassembled WGS sequence"/>
</dbReference>
<reference evidence="2" key="1">
    <citation type="journal article" date="2023" name="GigaByte">
        <title>Genome assembly of the bearded iris, Iris pallida Lam.</title>
        <authorList>
            <person name="Bruccoleri R.E."/>
            <person name="Oakeley E.J."/>
            <person name="Faust A.M.E."/>
            <person name="Altorfer M."/>
            <person name="Dessus-Babus S."/>
            <person name="Burckhardt D."/>
            <person name="Oertli M."/>
            <person name="Naumann U."/>
            <person name="Petersen F."/>
            <person name="Wong J."/>
        </authorList>
    </citation>
    <scope>NUCLEOTIDE SEQUENCE</scope>
    <source>
        <strain evidence="2">GSM-AAB239-AS_SAM_17_03QT</strain>
    </source>
</reference>
<keyword evidence="4" id="KW-1185">Reference proteome</keyword>
<evidence type="ECO:0000256" key="1">
    <source>
        <dbReference type="SAM" id="MobiDB-lite"/>
    </source>
</evidence>
<proteinExistence type="predicted"/>
<evidence type="ECO:0000313" key="3">
    <source>
        <dbReference type="EMBL" id="KAJ6833049.1"/>
    </source>
</evidence>
<evidence type="ECO:0000313" key="4">
    <source>
        <dbReference type="Proteomes" id="UP001140949"/>
    </source>
</evidence>
<accession>A0AAX6GL75</accession>
<reference evidence="2" key="2">
    <citation type="submission" date="2023-04" db="EMBL/GenBank/DDBJ databases">
        <authorList>
            <person name="Bruccoleri R.E."/>
            <person name="Oakeley E.J."/>
            <person name="Faust A.-M."/>
            <person name="Dessus-Babus S."/>
            <person name="Altorfer M."/>
            <person name="Burckhardt D."/>
            <person name="Oertli M."/>
            <person name="Naumann U."/>
            <person name="Petersen F."/>
            <person name="Wong J."/>
        </authorList>
    </citation>
    <scope>NUCLEOTIDE SEQUENCE</scope>
    <source>
        <strain evidence="2">GSM-AAB239-AS_SAM_17_03QT</strain>
        <tissue evidence="2">Leaf</tissue>
    </source>
</reference>
<gene>
    <name evidence="3" type="ORF">M6B38_342970</name>
    <name evidence="2" type="ORF">M6B38_358015</name>
</gene>
<protein>
    <submittedName>
        <fullName evidence="2">Uncharacterized protein</fullName>
    </submittedName>
</protein>
<dbReference type="EMBL" id="JANAVB010018600">
    <property type="protein sequence ID" value="KAJ6829440.1"/>
    <property type="molecule type" value="Genomic_DNA"/>
</dbReference>
<comment type="caution">
    <text evidence="2">The sequence shown here is derived from an EMBL/GenBank/DDBJ whole genome shotgun (WGS) entry which is preliminary data.</text>
</comment>